<accession>W9GM61</accession>
<keyword evidence="6" id="KW-1185">Reference proteome</keyword>
<evidence type="ECO:0000256" key="1">
    <source>
        <dbReference type="ARBA" id="ARBA00022598"/>
    </source>
</evidence>
<evidence type="ECO:0000313" key="5">
    <source>
        <dbReference type="EMBL" id="EWT05918.1"/>
    </source>
</evidence>
<dbReference type="InterPro" id="IPR009080">
    <property type="entry name" value="tRNAsynth_Ia_anticodon-bd"/>
</dbReference>
<dbReference type="Pfam" id="PF05746">
    <property type="entry name" value="DALR_1"/>
    <property type="match status" value="1"/>
</dbReference>
<keyword evidence="3" id="KW-0067">ATP-binding</keyword>
<dbReference type="GO" id="GO:0006420">
    <property type="term" value="P:arginyl-tRNA aminoacylation"/>
    <property type="evidence" value="ECO:0007669"/>
    <property type="project" value="InterPro"/>
</dbReference>
<evidence type="ECO:0000259" key="4">
    <source>
        <dbReference type="SMART" id="SM00836"/>
    </source>
</evidence>
<name>W9GM61_9MICO</name>
<dbReference type="GO" id="GO:0005737">
    <property type="term" value="C:cytoplasm"/>
    <property type="evidence" value="ECO:0007669"/>
    <property type="project" value="InterPro"/>
</dbReference>
<evidence type="ECO:0000256" key="2">
    <source>
        <dbReference type="ARBA" id="ARBA00022741"/>
    </source>
</evidence>
<feature type="domain" description="DALR anticodon binding" evidence="4">
    <location>
        <begin position="146"/>
        <end position="265"/>
    </location>
</feature>
<dbReference type="SUPFAM" id="SSF47323">
    <property type="entry name" value="Anticodon-binding domain of a subclass of class I aminoacyl-tRNA synthetases"/>
    <property type="match status" value="1"/>
</dbReference>
<protein>
    <submittedName>
        <fullName evidence="5">Anticodon-binding protein</fullName>
    </submittedName>
</protein>
<reference evidence="6" key="1">
    <citation type="submission" date="2013-08" db="EMBL/GenBank/DDBJ databases">
        <title>Intrasporangium oryzae NRRL B-24470.</title>
        <authorList>
            <person name="Liu H."/>
            <person name="Wang G."/>
        </authorList>
    </citation>
    <scope>NUCLEOTIDE SEQUENCE [LARGE SCALE GENOMIC DNA]</scope>
    <source>
        <strain evidence="6">Q5-1</strain>
    </source>
</reference>
<dbReference type="EMBL" id="AWQS01000077">
    <property type="protein sequence ID" value="EWT05918.1"/>
    <property type="molecule type" value="Genomic_DNA"/>
</dbReference>
<dbReference type="InterPro" id="IPR036695">
    <property type="entry name" value="Arg-tRNA-synth_N_sf"/>
</dbReference>
<dbReference type="AlphaFoldDB" id="W9GM61"/>
<gene>
    <name evidence="5" type="ORF">N864_19365</name>
</gene>
<dbReference type="GO" id="GO:0004814">
    <property type="term" value="F:arginine-tRNA ligase activity"/>
    <property type="evidence" value="ECO:0007669"/>
    <property type="project" value="InterPro"/>
</dbReference>
<dbReference type="RefSeq" id="WP_034716466.1">
    <property type="nucleotide sequence ID" value="NZ_AWQS01000077.1"/>
</dbReference>
<comment type="caution">
    <text evidence="5">The sequence shown here is derived from an EMBL/GenBank/DDBJ whole genome shotgun (WGS) entry which is preliminary data.</text>
</comment>
<dbReference type="Gene3D" id="1.10.730.10">
    <property type="entry name" value="Isoleucyl-tRNA Synthetase, Domain 1"/>
    <property type="match status" value="1"/>
</dbReference>
<dbReference type="OrthoDB" id="9803211at2"/>
<evidence type="ECO:0000313" key="6">
    <source>
        <dbReference type="Proteomes" id="UP000019494"/>
    </source>
</evidence>
<dbReference type="InterPro" id="IPR008909">
    <property type="entry name" value="DALR_anticod-bd"/>
</dbReference>
<sequence length="265" mass="28192">MAPDDLRELLTGVAARAARVGELPDEAEAGPPEGRLFRPVDPRDAGVIADWSSAAAVRWAPALHLEPRELADVLAAGLVDDRRIAAVEVAPTGWLAITVSDAARAEVVGAILADPDGYAVPEGVVLPEVADERPGSRPPGDPVAVVQLSHARQCRRIRNATAAGVQTRPSDRLEQLTHVSERVLLVTLADLPQRLARHPAGRERILAAMAEVACRADAWVHPVRPLTLDESVEPVHGARLALATATRDVLRTGLRLLGASAPERM</sequence>
<keyword evidence="1" id="KW-0436">Ligase</keyword>
<dbReference type="Gene3D" id="3.30.1360.70">
    <property type="entry name" value="Arginyl tRNA synthetase N-terminal domain"/>
    <property type="match status" value="1"/>
</dbReference>
<evidence type="ECO:0000256" key="3">
    <source>
        <dbReference type="ARBA" id="ARBA00022840"/>
    </source>
</evidence>
<dbReference type="SMART" id="SM00836">
    <property type="entry name" value="DALR_1"/>
    <property type="match status" value="1"/>
</dbReference>
<dbReference type="GO" id="GO:0005524">
    <property type="term" value="F:ATP binding"/>
    <property type="evidence" value="ECO:0007669"/>
    <property type="project" value="UniProtKB-KW"/>
</dbReference>
<dbReference type="SUPFAM" id="SSF55190">
    <property type="entry name" value="Arginyl-tRNA synthetase (ArgRS), N-terminal 'additional' domain"/>
    <property type="match status" value="1"/>
</dbReference>
<keyword evidence="2" id="KW-0547">Nucleotide-binding</keyword>
<organism evidence="5 6">
    <name type="scientific">Intrasporangium chromatireducens Q5-1</name>
    <dbReference type="NCBI Taxonomy" id="584657"/>
    <lineage>
        <taxon>Bacteria</taxon>
        <taxon>Bacillati</taxon>
        <taxon>Actinomycetota</taxon>
        <taxon>Actinomycetes</taxon>
        <taxon>Micrococcales</taxon>
        <taxon>Intrasporangiaceae</taxon>
        <taxon>Intrasporangium</taxon>
    </lineage>
</organism>
<proteinExistence type="predicted"/>
<dbReference type="Proteomes" id="UP000019494">
    <property type="component" value="Unassembled WGS sequence"/>
</dbReference>